<feature type="compositionally biased region" description="Polar residues" evidence="1">
    <location>
        <begin position="408"/>
        <end position="422"/>
    </location>
</feature>
<proteinExistence type="predicted"/>
<evidence type="ECO:0000313" key="2">
    <source>
        <dbReference type="EnsemblMetazoa" id="CLYHEMP011942.1"/>
    </source>
</evidence>
<evidence type="ECO:0000256" key="1">
    <source>
        <dbReference type="SAM" id="MobiDB-lite"/>
    </source>
</evidence>
<protein>
    <submittedName>
        <fullName evidence="2">Uncharacterized protein</fullName>
    </submittedName>
</protein>
<accession>A0A7M5V5V6</accession>
<evidence type="ECO:0000313" key="3">
    <source>
        <dbReference type="Proteomes" id="UP000594262"/>
    </source>
</evidence>
<dbReference type="AlphaFoldDB" id="A0A7M5V5V6"/>
<organism evidence="2 3">
    <name type="scientific">Clytia hemisphaerica</name>
    <dbReference type="NCBI Taxonomy" id="252671"/>
    <lineage>
        <taxon>Eukaryota</taxon>
        <taxon>Metazoa</taxon>
        <taxon>Cnidaria</taxon>
        <taxon>Hydrozoa</taxon>
        <taxon>Hydroidolina</taxon>
        <taxon>Leptothecata</taxon>
        <taxon>Obeliida</taxon>
        <taxon>Clytiidae</taxon>
        <taxon>Clytia</taxon>
    </lineage>
</organism>
<feature type="region of interest" description="Disordered" evidence="1">
    <location>
        <begin position="100"/>
        <end position="121"/>
    </location>
</feature>
<keyword evidence="3" id="KW-1185">Reference proteome</keyword>
<feature type="region of interest" description="Disordered" evidence="1">
    <location>
        <begin position="404"/>
        <end position="423"/>
    </location>
</feature>
<dbReference type="EnsemblMetazoa" id="CLYHEMT011942.1">
    <property type="protein sequence ID" value="CLYHEMP011942.1"/>
    <property type="gene ID" value="CLYHEMG011942"/>
</dbReference>
<sequence length="535" mass="60693">MVASLKGKFGALVVGSKLSSDEMKGHGNGWLSVATNIPEKKWEKKKSTKKLLKVNNKNNSGIISSFSSSPFFHENISFLDTSNYRQTSISSFLKKKSKAKEKGKKHVYPGKENIPPNLNTDVQLKEDDSYISDNELSIPVVSLRNSQNMKSFDTKLLQFHSSDESSDESPTAVNNHEPSLRKNIDFAENTFLREMHEESCHTNLDPLFSCNDESEITDANDKSIPANIRITPEFGVKETNRCKASFESRLKEITQSEDSPQDFNSEDLFSKSSKSMSAENPKIKNCDHKLFEEESLCPDLQNRPKQSFLDPFTDLQASNDLEENIEIKNHGSRSNFLKQLHEKSFTNLEPFNEESQQIEKLHEFTPITNEIKLNINDKKEKDFLKKLHEQNMFSNLDLFGETQEETQDSVNSNIPKTTYESGKSNEKSTVLMKLHEESCLTNLDPFLSEENNDVFACNKTEGSLIIGDKPPPPINFSNTLEESYFNSHTSSTSSELQSQCICNFKRQLQSDGSSQWESSKSVAKNVVGFDDFWDL</sequence>
<reference evidence="2" key="1">
    <citation type="submission" date="2021-01" db="UniProtKB">
        <authorList>
            <consortium name="EnsemblMetazoa"/>
        </authorList>
    </citation>
    <scope>IDENTIFICATION</scope>
</reference>
<name>A0A7M5V5V6_9CNID</name>
<dbReference type="Proteomes" id="UP000594262">
    <property type="component" value="Unplaced"/>
</dbReference>